<gene>
    <name evidence="2" type="ORF">FH972_026466</name>
</gene>
<sequence>MAPPTPSSSSAASSTSATASFVDDGQHPADDRGGGAAAHGARSAEEPRGDECGARAAAEWRVGCCAGGHAAGPGAGRRDSMRANWCRSNERSVRIPSGRSKVHRAIRFPPTYDPSRTISKPAHIAMSIPCVVLRAEAEGNVLEGFVAGARQGGGGEGGGRGPAIGGVAEEVADVEVRGGGGGGERWAQEEQGRKKEGGEGRHDELESGVVVLESGV</sequence>
<feature type="compositionally biased region" description="Basic and acidic residues" evidence="1">
    <location>
        <begin position="24"/>
        <end position="33"/>
    </location>
</feature>
<evidence type="ECO:0000313" key="2">
    <source>
        <dbReference type="EMBL" id="KAB8737507.1"/>
    </source>
</evidence>
<feature type="region of interest" description="Disordered" evidence="1">
    <location>
        <begin position="1"/>
        <end position="52"/>
    </location>
</feature>
<proteinExistence type="predicted"/>
<name>A0A5N6L515_9ROSI</name>
<dbReference type="AlphaFoldDB" id="A0A5N6L515"/>
<dbReference type="EMBL" id="VIBQ01000096">
    <property type="protein sequence ID" value="KAB8737507.1"/>
    <property type="molecule type" value="Genomic_DNA"/>
</dbReference>
<accession>A0A5N6L515</accession>
<keyword evidence="3" id="KW-1185">Reference proteome</keyword>
<reference evidence="2 3" key="1">
    <citation type="submission" date="2019-06" db="EMBL/GenBank/DDBJ databases">
        <title>A chromosomal-level reference genome of Carpinus fangiana (Coryloideae, Betulaceae).</title>
        <authorList>
            <person name="Yang X."/>
            <person name="Wang Z."/>
            <person name="Zhang L."/>
            <person name="Hao G."/>
            <person name="Liu J."/>
            <person name="Yang Y."/>
        </authorList>
    </citation>
    <scope>NUCLEOTIDE SEQUENCE [LARGE SCALE GENOMIC DNA]</scope>
    <source>
        <strain evidence="2">Cfa_2016G</strain>
        <tissue evidence="2">Leaf</tissue>
    </source>
</reference>
<evidence type="ECO:0000256" key="1">
    <source>
        <dbReference type="SAM" id="MobiDB-lite"/>
    </source>
</evidence>
<evidence type="ECO:0000313" key="3">
    <source>
        <dbReference type="Proteomes" id="UP000327013"/>
    </source>
</evidence>
<dbReference type="Proteomes" id="UP000327013">
    <property type="component" value="Unassembled WGS sequence"/>
</dbReference>
<comment type="caution">
    <text evidence="2">The sequence shown here is derived from an EMBL/GenBank/DDBJ whole genome shotgun (WGS) entry which is preliminary data.</text>
</comment>
<organism evidence="2 3">
    <name type="scientific">Carpinus fangiana</name>
    <dbReference type="NCBI Taxonomy" id="176857"/>
    <lineage>
        <taxon>Eukaryota</taxon>
        <taxon>Viridiplantae</taxon>
        <taxon>Streptophyta</taxon>
        <taxon>Embryophyta</taxon>
        <taxon>Tracheophyta</taxon>
        <taxon>Spermatophyta</taxon>
        <taxon>Magnoliopsida</taxon>
        <taxon>eudicotyledons</taxon>
        <taxon>Gunneridae</taxon>
        <taxon>Pentapetalae</taxon>
        <taxon>rosids</taxon>
        <taxon>fabids</taxon>
        <taxon>Fagales</taxon>
        <taxon>Betulaceae</taxon>
        <taxon>Carpinus</taxon>
    </lineage>
</organism>
<protein>
    <submittedName>
        <fullName evidence="2">Uncharacterized protein</fullName>
    </submittedName>
</protein>
<feature type="compositionally biased region" description="Low complexity" evidence="1">
    <location>
        <begin position="7"/>
        <end position="20"/>
    </location>
</feature>
<feature type="region of interest" description="Disordered" evidence="1">
    <location>
        <begin position="176"/>
        <end position="216"/>
    </location>
</feature>
<feature type="compositionally biased region" description="Basic and acidic residues" evidence="1">
    <location>
        <begin position="42"/>
        <end position="52"/>
    </location>
</feature>
<feature type="compositionally biased region" description="Basic and acidic residues" evidence="1">
    <location>
        <begin position="186"/>
        <end position="205"/>
    </location>
</feature>